<reference evidence="1 2" key="1">
    <citation type="submission" date="2013-11" db="EMBL/GenBank/DDBJ databases">
        <title>The Genome Sequence of Phytophthora parasitica P1976.</title>
        <authorList>
            <consortium name="The Broad Institute Genomics Platform"/>
            <person name="Russ C."/>
            <person name="Tyler B."/>
            <person name="Panabieres F."/>
            <person name="Shan W."/>
            <person name="Tripathy S."/>
            <person name="Grunwald N."/>
            <person name="Machado M."/>
            <person name="Johnson C.S."/>
            <person name="Walker B."/>
            <person name="Young S."/>
            <person name="Zeng Q."/>
            <person name="Gargeya S."/>
            <person name="Fitzgerald M."/>
            <person name="Haas B."/>
            <person name="Abouelleil A."/>
            <person name="Allen A.W."/>
            <person name="Alvarado L."/>
            <person name="Arachchi H.M."/>
            <person name="Berlin A.M."/>
            <person name="Chapman S.B."/>
            <person name="Gainer-Dewar J."/>
            <person name="Goldberg J."/>
            <person name="Griggs A."/>
            <person name="Gujja S."/>
            <person name="Hansen M."/>
            <person name="Howarth C."/>
            <person name="Imamovic A."/>
            <person name="Ireland A."/>
            <person name="Larimer J."/>
            <person name="McCowan C."/>
            <person name="Murphy C."/>
            <person name="Pearson M."/>
            <person name="Poon T.W."/>
            <person name="Priest M."/>
            <person name="Roberts A."/>
            <person name="Saif S."/>
            <person name="Shea T."/>
            <person name="Sisk P."/>
            <person name="Sykes S."/>
            <person name="Wortman J."/>
            <person name="Nusbaum C."/>
            <person name="Birren B."/>
        </authorList>
    </citation>
    <scope>NUCLEOTIDE SEQUENCE [LARGE SCALE GENOMIC DNA]</scope>
    <source>
        <strain evidence="1 2">P1976</strain>
    </source>
</reference>
<name>A0A081ABJ5_PHYNI</name>
<dbReference type="Proteomes" id="UP000028582">
    <property type="component" value="Unassembled WGS sequence"/>
</dbReference>
<gene>
    <name evidence="1" type="ORF">F444_08319</name>
</gene>
<dbReference type="EMBL" id="ANJA01001575">
    <property type="protein sequence ID" value="ETO76256.1"/>
    <property type="molecule type" value="Genomic_DNA"/>
</dbReference>
<dbReference type="AlphaFoldDB" id="A0A081ABJ5"/>
<evidence type="ECO:0000313" key="2">
    <source>
        <dbReference type="Proteomes" id="UP000028582"/>
    </source>
</evidence>
<sequence length="35" mass="3953">MTTTKLVAQNPEQFRVNRGYVCADAVTAKQPQVMR</sequence>
<comment type="caution">
    <text evidence="1">The sequence shown here is derived from an EMBL/GenBank/DDBJ whole genome shotgun (WGS) entry which is preliminary data.</text>
</comment>
<organism evidence="1 2">
    <name type="scientific">Phytophthora nicotianae P1976</name>
    <dbReference type="NCBI Taxonomy" id="1317066"/>
    <lineage>
        <taxon>Eukaryota</taxon>
        <taxon>Sar</taxon>
        <taxon>Stramenopiles</taxon>
        <taxon>Oomycota</taxon>
        <taxon>Peronosporomycetes</taxon>
        <taxon>Peronosporales</taxon>
        <taxon>Peronosporaceae</taxon>
        <taxon>Phytophthora</taxon>
    </lineage>
</organism>
<evidence type="ECO:0000313" key="1">
    <source>
        <dbReference type="EMBL" id="ETO76256.1"/>
    </source>
</evidence>
<proteinExistence type="predicted"/>
<accession>A0A081ABJ5</accession>
<protein>
    <submittedName>
        <fullName evidence="1">Uncharacterized protein</fullName>
    </submittedName>
</protein>